<name>A0ABM1AF96_APLCA</name>
<sequence length="172" mass="18870">MAGKSGIARQLERVRPKFVQELDINKVLPRLLRRGVFTVSEEKQVLSPTVPQERTKLLLDIISAKDKTVFSEFCRTLEECSPSLLTHLALAVEGSEAPSEENPPTQALQLGFELALKERDAVLRDNARTQEERDDALRQLDKVKAERDQALAALDGGGGGGGRQHGANNSSN</sequence>
<proteinExistence type="predicted"/>
<dbReference type="PROSITE" id="PS50209">
    <property type="entry name" value="CARD"/>
    <property type="match status" value="1"/>
</dbReference>
<feature type="compositionally biased region" description="Gly residues" evidence="1">
    <location>
        <begin position="155"/>
        <end position="164"/>
    </location>
</feature>
<dbReference type="Proteomes" id="UP000694888">
    <property type="component" value="Unplaced"/>
</dbReference>
<organism evidence="3 4">
    <name type="scientific">Aplysia californica</name>
    <name type="common">California sea hare</name>
    <dbReference type="NCBI Taxonomy" id="6500"/>
    <lineage>
        <taxon>Eukaryota</taxon>
        <taxon>Metazoa</taxon>
        <taxon>Spiralia</taxon>
        <taxon>Lophotrochozoa</taxon>
        <taxon>Mollusca</taxon>
        <taxon>Gastropoda</taxon>
        <taxon>Heterobranchia</taxon>
        <taxon>Euthyneura</taxon>
        <taxon>Tectipleura</taxon>
        <taxon>Aplysiida</taxon>
        <taxon>Aplysioidea</taxon>
        <taxon>Aplysiidae</taxon>
        <taxon>Aplysia</taxon>
    </lineage>
</organism>
<dbReference type="InterPro" id="IPR001315">
    <property type="entry name" value="CARD"/>
</dbReference>
<dbReference type="SUPFAM" id="SSF47986">
    <property type="entry name" value="DEATH domain"/>
    <property type="match status" value="1"/>
</dbReference>
<evidence type="ECO:0000256" key="1">
    <source>
        <dbReference type="SAM" id="MobiDB-lite"/>
    </source>
</evidence>
<dbReference type="Pfam" id="PF00619">
    <property type="entry name" value="CARD"/>
    <property type="match status" value="1"/>
</dbReference>
<dbReference type="RefSeq" id="XP_012946538.1">
    <property type="nucleotide sequence ID" value="XM_013091084.2"/>
</dbReference>
<feature type="domain" description="CARD" evidence="2">
    <location>
        <begin position="11"/>
        <end position="92"/>
    </location>
</feature>
<dbReference type="InterPro" id="IPR011029">
    <property type="entry name" value="DEATH-like_dom_sf"/>
</dbReference>
<evidence type="ECO:0000313" key="3">
    <source>
        <dbReference type="Proteomes" id="UP000694888"/>
    </source>
</evidence>
<dbReference type="PANTHER" id="PTHR15034">
    <property type="entry name" value="DEATH DOMAIN-CONTAINING PROTEIN CRADD"/>
    <property type="match status" value="1"/>
</dbReference>
<evidence type="ECO:0000259" key="2">
    <source>
        <dbReference type="PROSITE" id="PS50209"/>
    </source>
</evidence>
<feature type="region of interest" description="Disordered" evidence="1">
    <location>
        <begin position="148"/>
        <end position="172"/>
    </location>
</feature>
<dbReference type="GeneID" id="106014057"/>
<evidence type="ECO:0000313" key="4">
    <source>
        <dbReference type="RefSeq" id="XP_012946538.1"/>
    </source>
</evidence>
<dbReference type="PANTHER" id="PTHR15034:SF5">
    <property type="entry name" value="DEATH DOMAIN-CONTAINING PROTEIN CRADD"/>
    <property type="match status" value="1"/>
</dbReference>
<gene>
    <name evidence="4" type="primary">LOC106014057</name>
</gene>
<keyword evidence="3" id="KW-1185">Reference proteome</keyword>
<reference evidence="4" key="1">
    <citation type="submission" date="2025-08" db="UniProtKB">
        <authorList>
            <consortium name="RefSeq"/>
        </authorList>
    </citation>
    <scope>IDENTIFICATION</scope>
</reference>
<feature type="non-terminal residue" evidence="4">
    <location>
        <position position="172"/>
    </location>
</feature>
<dbReference type="CDD" id="cd01671">
    <property type="entry name" value="CARD"/>
    <property type="match status" value="1"/>
</dbReference>
<accession>A0ABM1AF96</accession>
<dbReference type="InterPro" id="IPR037939">
    <property type="entry name" value="CRADD"/>
</dbReference>
<protein>
    <submittedName>
        <fullName evidence="4">Uncharacterized protein LOC106014057</fullName>
    </submittedName>
</protein>
<dbReference type="Gene3D" id="1.10.533.10">
    <property type="entry name" value="Death Domain, Fas"/>
    <property type="match status" value="1"/>
</dbReference>